<reference evidence="1" key="1">
    <citation type="submission" date="2018-05" db="EMBL/GenBank/DDBJ databases">
        <authorList>
            <person name="Lanie J.A."/>
            <person name="Ng W.-L."/>
            <person name="Kazmierczak K.M."/>
            <person name="Andrzejewski T.M."/>
            <person name="Davidsen T.M."/>
            <person name="Wayne K.J."/>
            <person name="Tettelin H."/>
            <person name="Glass J.I."/>
            <person name="Rusch D."/>
            <person name="Podicherti R."/>
            <person name="Tsui H.-C.T."/>
            <person name="Winkler M.E."/>
        </authorList>
    </citation>
    <scope>NUCLEOTIDE SEQUENCE</scope>
</reference>
<sequence length="134" mass="15263">MRVNFSLDNGPWSFDSAWQISANYGNRVELMRDLLGGGFSTVDYLLDDDHRFMNLTHKIRDDGKFSAFQRLDRLSVTYTKENFVVSVGRQAITWGNGLIFSPMDIVNPFDPTTVDTEYKTGDDMIYGQYLLGNG</sequence>
<name>A0A382UAG4_9ZZZZ</name>
<organism evidence="1">
    <name type="scientific">marine metagenome</name>
    <dbReference type="NCBI Taxonomy" id="408172"/>
    <lineage>
        <taxon>unclassified sequences</taxon>
        <taxon>metagenomes</taxon>
        <taxon>ecological metagenomes</taxon>
    </lineage>
</organism>
<dbReference type="AlphaFoldDB" id="A0A382UAG4"/>
<evidence type="ECO:0000313" key="1">
    <source>
        <dbReference type="EMBL" id="SVD31243.1"/>
    </source>
</evidence>
<proteinExistence type="predicted"/>
<accession>A0A382UAG4</accession>
<gene>
    <name evidence="1" type="ORF">METZ01_LOCUS384097</name>
</gene>
<feature type="non-terminal residue" evidence="1">
    <location>
        <position position="134"/>
    </location>
</feature>
<dbReference type="EMBL" id="UINC01142729">
    <property type="protein sequence ID" value="SVD31243.1"/>
    <property type="molecule type" value="Genomic_DNA"/>
</dbReference>
<protein>
    <submittedName>
        <fullName evidence="1">Uncharacterized protein</fullName>
    </submittedName>
</protein>